<comment type="caution">
    <text evidence="10">The sequence shown here is derived from an EMBL/GenBank/DDBJ whole genome shotgun (WGS) entry which is preliminary data.</text>
</comment>
<dbReference type="PROSITE" id="PS00614">
    <property type="entry name" value="IGPS"/>
    <property type="match status" value="1"/>
</dbReference>
<evidence type="ECO:0000256" key="5">
    <source>
        <dbReference type="ARBA" id="ARBA00022822"/>
    </source>
</evidence>
<protein>
    <recommendedName>
        <fullName evidence="8">Indole-3-glycerol phosphate synthase</fullName>
        <shortName evidence="8">IGPS</shortName>
        <ecNumber evidence="8">4.1.1.48</ecNumber>
    </recommendedName>
</protein>
<comment type="catalytic activity">
    <reaction evidence="1 8">
        <text>1-(2-carboxyphenylamino)-1-deoxy-D-ribulose 5-phosphate + H(+) = (1S,2R)-1-C-(indol-3-yl)glycerol 3-phosphate + CO2 + H2O</text>
        <dbReference type="Rhea" id="RHEA:23476"/>
        <dbReference type="ChEBI" id="CHEBI:15377"/>
        <dbReference type="ChEBI" id="CHEBI:15378"/>
        <dbReference type="ChEBI" id="CHEBI:16526"/>
        <dbReference type="ChEBI" id="CHEBI:58613"/>
        <dbReference type="ChEBI" id="CHEBI:58866"/>
        <dbReference type="EC" id="4.1.1.48"/>
    </reaction>
</comment>
<evidence type="ECO:0000256" key="3">
    <source>
        <dbReference type="ARBA" id="ARBA00022605"/>
    </source>
</evidence>
<organism evidence="10 11">
    <name type="scientific">Thermanaerothrix solaris</name>
    <dbReference type="NCBI Taxonomy" id="3058434"/>
    <lineage>
        <taxon>Bacteria</taxon>
        <taxon>Bacillati</taxon>
        <taxon>Chloroflexota</taxon>
        <taxon>Anaerolineae</taxon>
        <taxon>Anaerolineales</taxon>
        <taxon>Anaerolineaceae</taxon>
        <taxon>Thermanaerothrix</taxon>
    </lineage>
</organism>
<dbReference type="InterPro" id="IPR013785">
    <property type="entry name" value="Aldolase_TIM"/>
</dbReference>
<proteinExistence type="inferred from homology"/>
<evidence type="ECO:0000256" key="8">
    <source>
        <dbReference type="HAMAP-Rule" id="MF_00134"/>
    </source>
</evidence>
<keyword evidence="11" id="KW-1185">Reference proteome</keyword>
<accession>A0ABU3NRR0</accession>
<dbReference type="HAMAP" id="MF_00134_B">
    <property type="entry name" value="IGPS_B"/>
    <property type="match status" value="1"/>
</dbReference>
<evidence type="ECO:0000256" key="4">
    <source>
        <dbReference type="ARBA" id="ARBA00022793"/>
    </source>
</evidence>
<evidence type="ECO:0000256" key="7">
    <source>
        <dbReference type="ARBA" id="ARBA00023239"/>
    </source>
</evidence>
<dbReference type="Proteomes" id="UP001254165">
    <property type="component" value="Unassembled WGS sequence"/>
</dbReference>
<dbReference type="PANTHER" id="PTHR22854">
    <property type="entry name" value="TRYPTOPHAN BIOSYNTHESIS PROTEIN"/>
    <property type="match status" value="1"/>
</dbReference>
<dbReference type="InterPro" id="IPR013798">
    <property type="entry name" value="Indole-3-glycerol_P_synth_dom"/>
</dbReference>
<dbReference type="InterPro" id="IPR001468">
    <property type="entry name" value="Indole-3-GlycerolPSynthase_CS"/>
</dbReference>
<keyword evidence="7 8" id="KW-0456">Lyase</keyword>
<evidence type="ECO:0000256" key="2">
    <source>
        <dbReference type="ARBA" id="ARBA00004696"/>
    </source>
</evidence>
<gene>
    <name evidence="8 10" type="primary">trpC</name>
    <name evidence="10" type="ORF">QYE77_12325</name>
</gene>
<evidence type="ECO:0000313" key="10">
    <source>
        <dbReference type="EMBL" id="MDT8899050.1"/>
    </source>
</evidence>
<dbReference type="Gene3D" id="3.20.20.70">
    <property type="entry name" value="Aldolase class I"/>
    <property type="match status" value="1"/>
</dbReference>
<dbReference type="Pfam" id="PF00218">
    <property type="entry name" value="IGPS"/>
    <property type="match status" value="1"/>
</dbReference>
<keyword evidence="3 8" id="KW-0028">Amino-acid biosynthesis</keyword>
<dbReference type="EC" id="4.1.1.48" evidence="8"/>
<evidence type="ECO:0000313" key="11">
    <source>
        <dbReference type="Proteomes" id="UP001254165"/>
    </source>
</evidence>
<evidence type="ECO:0000256" key="6">
    <source>
        <dbReference type="ARBA" id="ARBA00023141"/>
    </source>
</evidence>
<dbReference type="InterPro" id="IPR045186">
    <property type="entry name" value="Indole-3-glycerol_P_synth"/>
</dbReference>
<dbReference type="EMBL" id="JAUHMF010000002">
    <property type="protein sequence ID" value="MDT8899050.1"/>
    <property type="molecule type" value="Genomic_DNA"/>
</dbReference>
<keyword evidence="6 8" id="KW-0057">Aromatic amino acid biosynthesis</keyword>
<reference evidence="10 11" key="1">
    <citation type="submission" date="2023-07" db="EMBL/GenBank/DDBJ databases">
        <title>Novel species of Thermanaerothrix with wide hydrolytic capabilities.</title>
        <authorList>
            <person name="Zayulina K.S."/>
            <person name="Podosokorskaya O.A."/>
            <person name="Elcheninov A.G."/>
        </authorList>
    </citation>
    <scope>NUCLEOTIDE SEQUENCE [LARGE SCALE GENOMIC DNA]</scope>
    <source>
        <strain evidence="10 11">4228-RoL</strain>
    </source>
</reference>
<dbReference type="RefSeq" id="WP_315625731.1">
    <property type="nucleotide sequence ID" value="NZ_JAUHMF010000002.1"/>
</dbReference>
<comment type="similarity">
    <text evidence="8">Belongs to the TrpC family.</text>
</comment>
<name>A0ABU3NRR0_9CHLR</name>
<comment type="pathway">
    <text evidence="2 8">Amino-acid biosynthesis; L-tryptophan biosynthesis; L-tryptophan from chorismate: step 4/5.</text>
</comment>
<dbReference type="CDD" id="cd00331">
    <property type="entry name" value="IGPS"/>
    <property type="match status" value="1"/>
</dbReference>
<dbReference type="InterPro" id="IPR011060">
    <property type="entry name" value="RibuloseP-bd_barrel"/>
</dbReference>
<keyword evidence="5 8" id="KW-0822">Tryptophan biosynthesis</keyword>
<dbReference type="NCBIfam" id="NF001377">
    <property type="entry name" value="PRK00278.2-4"/>
    <property type="match status" value="1"/>
</dbReference>
<keyword evidence="4 8" id="KW-0210">Decarboxylase</keyword>
<dbReference type="SUPFAM" id="SSF51366">
    <property type="entry name" value="Ribulose-phoshate binding barrel"/>
    <property type="match status" value="1"/>
</dbReference>
<feature type="domain" description="Indole-3-glycerol phosphate synthase" evidence="9">
    <location>
        <begin position="5"/>
        <end position="258"/>
    </location>
</feature>
<dbReference type="GO" id="GO:0004425">
    <property type="term" value="F:indole-3-glycerol-phosphate synthase activity"/>
    <property type="evidence" value="ECO:0007669"/>
    <property type="project" value="UniProtKB-EC"/>
</dbReference>
<dbReference type="PANTHER" id="PTHR22854:SF2">
    <property type="entry name" value="INDOLE-3-GLYCEROL-PHOSPHATE SYNTHASE"/>
    <property type="match status" value="1"/>
</dbReference>
<evidence type="ECO:0000259" key="9">
    <source>
        <dbReference type="Pfam" id="PF00218"/>
    </source>
</evidence>
<sequence>MSRLRDIFAARVEDLDRVKHQHPLTEVRRLAEQSPPPRDFLTALHPQDGRVAIVAEIKRASPSRGILRADLDVVDQARLYEAGGAVAVSVLTEPRFFQGDLEDLSLVARTIPLPVLRKDFIFDPYQLYEARAAGASAVLLIASYLDRVLLQDLMALTQTLGMTALVEIHTVEDLEKSLHAGLPRLIGINNRNLHDFSVSLDTTITLRHLIPAGIRVIAESGIHTREDIQRLRSVGVDAFLIGEVLVLASNPVALLRELRGEGSNHGG</sequence>
<evidence type="ECO:0000256" key="1">
    <source>
        <dbReference type="ARBA" id="ARBA00001633"/>
    </source>
</evidence>